<dbReference type="RefSeq" id="WP_019441412.1">
    <property type="nucleotide sequence ID" value="NZ_ALOE01000017.1"/>
</dbReference>
<dbReference type="PANTHER" id="PTHR40940">
    <property type="entry name" value="PROTEIN BATD-RELATED"/>
    <property type="match status" value="1"/>
</dbReference>
<dbReference type="InterPro" id="IPR025738">
    <property type="entry name" value="BatD"/>
</dbReference>
<gene>
    <name evidence="4" type="ORF">FR932_20450</name>
</gene>
<evidence type="ECO:0000313" key="4">
    <source>
        <dbReference type="EMBL" id="QFI40019.1"/>
    </source>
</evidence>
<protein>
    <submittedName>
        <fullName evidence="4">Protein BatD</fullName>
    </submittedName>
</protein>
<evidence type="ECO:0000256" key="2">
    <source>
        <dbReference type="SAM" id="Phobius"/>
    </source>
</evidence>
<proteinExistence type="predicted"/>
<dbReference type="KEGG" id="mmaa:FR932_20450"/>
<keyword evidence="5" id="KW-1185">Reference proteome</keyword>
<dbReference type="PANTHER" id="PTHR40940:SF1">
    <property type="entry name" value="PROTEIN BATD"/>
    <property type="match status" value="1"/>
</dbReference>
<feature type="transmembrane region" description="Helical" evidence="2">
    <location>
        <begin position="307"/>
        <end position="325"/>
    </location>
</feature>
<evidence type="ECO:0000313" key="5">
    <source>
        <dbReference type="Proteomes" id="UP000327424"/>
    </source>
</evidence>
<evidence type="ECO:0000256" key="3">
    <source>
        <dbReference type="SAM" id="SignalP"/>
    </source>
</evidence>
<reference evidence="4 5" key="1">
    <citation type="submission" date="2019-09" db="EMBL/GenBank/DDBJ databases">
        <title>Hybrid Assembly of the complete Genome of the Deep-Sea Bacterium Moritella marina from long Nanopore and Illumina reads.</title>
        <authorList>
            <person name="Magin S."/>
            <person name="Georgoulis A."/>
            <person name="Papadimitriou K."/>
            <person name="Iliakis G."/>
            <person name="Vorgias C.E."/>
        </authorList>
    </citation>
    <scope>NUCLEOTIDE SEQUENCE [LARGE SCALE GENOMIC DNA]</scope>
    <source>
        <strain evidence="4 5">MP-1</strain>
    </source>
</reference>
<accession>A0A5J6WPC9</accession>
<keyword evidence="3" id="KW-0732">Signal</keyword>
<dbReference type="Proteomes" id="UP000327424">
    <property type="component" value="Chromosome"/>
</dbReference>
<dbReference type="OrthoDB" id="5293418at2"/>
<name>A0A5J6WPC9_MORMI</name>
<dbReference type="AlphaFoldDB" id="A0A5J6WPC9"/>
<feature type="chain" id="PRO_5023903230" evidence="3">
    <location>
        <begin position="25"/>
        <end position="456"/>
    </location>
</feature>
<keyword evidence="2" id="KW-1133">Transmembrane helix</keyword>
<organism evidence="4 5">
    <name type="scientific">Moritella marina ATCC 15381</name>
    <dbReference type="NCBI Taxonomy" id="1202962"/>
    <lineage>
        <taxon>Bacteria</taxon>
        <taxon>Pseudomonadati</taxon>
        <taxon>Pseudomonadota</taxon>
        <taxon>Gammaproteobacteria</taxon>
        <taxon>Alteromonadales</taxon>
        <taxon>Moritellaceae</taxon>
        <taxon>Moritella</taxon>
    </lineage>
</organism>
<keyword evidence="2" id="KW-0812">Transmembrane</keyword>
<evidence type="ECO:0000256" key="1">
    <source>
        <dbReference type="SAM" id="MobiDB-lite"/>
    </source>
</evidence>
<feature type="region of interest" description="Disordered" evidence="1">
    <location>
        <begin position="392"/>
        <end position="415"/>
    </location>
</feature>
<feature type="compositionally biased region" description="Low complexity" evidence="1">
    <location>
        <begin position="392"/>
        <end position="408"/>
    </location>
</feature>
<dbReference type="EMBL" id="CP044399">
    <property type="protein sequence ID" value="QFI40019.1"/>
    <property type="molecule type" value="Genomic_DNA"/>
</dbReference>
<keyword evidence="2" id="KW-0472">Membrane</keyword>
<feature type="signal peptide" evidence="3">
    <location>
        <begin position="1"/>
        <end position="24"/>
    </location>
</feature>
<sequence>MMRFIYTTICCLAFQIVMINVAQATTVQDLLQQNKLQIKAWIAPSSENIDGTLNALNMIGSEFAPRQQVDLYIQVKTDRWFAAGTYISPFSVDNSLVLQRNKLANNYAQRENGITWSIQEWQLTLYPQLSGEYIVPAIPVSVSIASAPGEKVTGHLLTTPLSFNVALPDARLSQDVNWVTAPELTFSQVWNIEPDSELKVGDAITRTVTIAGRDTSIMQLPDFAPFQSDRVQSYRDKGNARDSEDRDGFYASKTIMHTYIIQKNGQLDLPVLNLLWWNTATQTLQPLILPGGQWLVQHTPASFVRAYQMWILSYLIIGGLVIYTGQRLWRQYQHAQLPYWLMFMVNVYRQQWSLCTRDLYNQHYKCSGNRQLRQSGSRGSCHADPLSQQQGTQLYNGNTQNNNGNTQNSSNAQDNRKGRVIAAWSEWQYSARARWQSHSIKQQKLFLVLWLAIRRK</sequence>